<keyword evidence="5" id="KW-1185">Reference proteome</keyword>
<gene>
    <name evidence="4" type="ORF">ABXZ32_07665</name>
</gene>
<sequence>MSNLYGPKLSRVFDKIYKGFIDYNAEYVFYAQLCQENKVKSILELGCGTGNLATYFSKDFDAYLGLDYSEHMLSIAREKFPNGNFVHRDMRNFSLDKRFDAALITGRSTSYLLTSDDLLSTFKCIHKVLNLNGYMIFDCIDATKFIPYIRENPTVLHTSKVGNTNYYRTSEWYSMKDDPELIHWTASYYEQGSAENLFLGKDTVIFKVFTETEIRSALKQAGFEVKDSMDRPTYAFDTFVIVAKKNK</sequence>
<proteinExistence type="predicted"/>
<dbReference type="Proteomes" id="UP001549773">
    <property type="component" value="Unassembled WGS sequence"/>
</dbReference>
<accession>A0ABV2TVH2</accession>
<name>A0ABV2TVH2_9FLAO</name>
<evidence type="ECO:0000313" key="5">
    <source>
        <dbReference type="Proteomes" id="UP001549773"/>
    </source>
</evidence>
<dbReference type="SUPFAM" id="SSF53335">
    <property type="entry name" value="S-adenosyl-L-methionine-dependent methyltransferases"/>
    <property type="match status" value="1"/>
</dbReference>
<dbReference type="EMBL" id="JBEWYP010000003">
    <property type="protein sequence ID" value="MET7029268.1"/>
    <property type="molecule type" value="Genomic_DNA"/>
</dbReference>
<feature type="domain" description="Methyltransferase" evidence="3">
    <location>
        <begin position="42"/>
        <end position="133"/>
    </location>
</feature>
<dbReference type="GO" id="GO:0032259">
    <property type="term" value="P:methylation"/>
    <property type="evidence" value="ECO:0007669"/>
    <property type="project" value="UniProtKB-KW"/>
</dbReference>
<keyword evidence="1 4" id="KW-0489">Methyltransferase</keyword>
<evidence type="ECO:0000256" key="2">
    <source>
        <dbReference type="ARBA" id="ARBA00022679"/>
    </source>
</evidence>
<keyword evidence="2 4" id="KW-0808">Transferase</keyword>
<organism evidence="4 5">
    <name type="scientific">Sediminicola luteus</name>
    <dbReference type="NCBI Taxonomy" id="319238"/>
    <lineage>
        <taxon>Bacteria</taxon>
        <taxon>Pseudomonadati</taxon>
        <taxon>Bacteroidota</taxon>
        <taxon>Flavobacteriia</taxon>
        <taxon>Flavobacteriales</taxon>
        <taxon>Flavobacteriaceae</taxon>
        <taxon>Sediminicola</taxon>
    </lineage>
</organism>
<evidence type="ECO:0000313" key="4">
    <source>
        <dbReference type="EMBL" id="MET7029268.1"/>
    </source>
</evidence>
<dbReference type="Gene3D" id="3.40.50.150">
    <property type="entry name" value="Vaccinia Virus protein VP39"/>
    <property type="match status" value="1"/>
</dbReference>
<dbReference type="RefSeq" id="WP_354618088.1">
    <property type="nucleotide sequence ID" value="NZ_JBEWYP010000003.1"/>
</dbReference>
<dbReference type="InterPro" id="IPR029063">
    <property type="entry name" value="SAM-dependent_MTases_sf"/>
</dbReference>
<dbReference type="PANTHER" id="PTHR43861:SF1">
    <property type="entry name" value="TRANS-ACONITATE 2-METHYLTRANSFERASE"/>
    <property type="match status" value="1"/>
</dbReference>
<dbReference type="Pfam" id="PF13649">
    <property type="entry name" value="Methyltransf_25"/>
    <property type="match status" value="1"/>
</dbReference>
<reference evidence="4 5" key="1">
    <citation type="submission" date="2024-07" db="EMBL/GenBank/DDBJ databases">
        <title>The genome sequence of type strain Sediminicola luteus GDMCC 1.2596T.</title>
        <authorList>
            <person name="Liu Y."/>
        </authorList>
    </citation>
    <scope>NUCLEOTIDE SEQUENCE [LARGE SCALE GENOMIC DNA]</scope>
    <source>
        <strain evidence="4 5">GDMCC 1.2596</strain>
    </source>
</reference>
<protein>
    <submittedName>
        <fullName evidence="4">Class I SAM-dependent methyltransferase</fullName>
        <ecNumber evidence="4">2.1.-.-</ecNumber>
    </submittedName>
</protein>
<dbReference type="GO" id="GO:0008168">
    <property type="term" value="F:methyltransferase activity"/>
    <property type="evidence" value="ECO:0007669"/>
    <property type="project" value="UniProtKB-KW"/>
</dbReference>
<evidence type="ECO:0000256" key="1">
    <source>
        <dbReference type="ARBA" id="ARBA00022603"/>
    </source>
</evidence>
<dbReference type="CDD" id="cd02440">
    <property type="entry name" value="AdoMet_MTases"/>
    <property type="match status" value="1"/>
</dbReference>
<dbReference type="Gene3D" id="2.20.130.10">
    <property type="entry name" value="CAC2371-like domains"/>
    <property type="match status" value="1"/>
</dbReference>
<dbReference type="EC" id="2.1.-.-" evidence="4"/>
<comment type="caution">
    <text evidence="4">The sequence shown here is derived from an EMBL/GenBank/DDBJ whole genome shotgun (WGS) entry which is preliminary data.</text>
</comment>
<evidence type="ECO:0000259" key="3">
    <source>
        <dbReference type="Pfam" id="PF13649"/>
    </source>
</evidence>
<dbReference type="InterPro" id="IPR041698">
    <property type="entry name" value="Methyltransf_25"/>
</dbReference>
<dbReference type="PANTHER" id="PTHR43861">
    <property type="entry name" value="TRANS-ACONITATE 2-METHYLTRANSFERASE-RELATED"/>
    <property type="match status" value="1"/>
</dbReference>